<reference evidence="5 6" key="1">
    <citation type="submission" date="2016-02" db="EMBL/GenBank/DDBJ databases">
        <authorList>
            <person name="Wen L."/>
            <person name="He K."/>
            <person name="Yang H."/>
        </authorList>
    </citation>
    <scope>NUCLEOTIDE SEQUENCE [LARGE SCALE GENOMIC DNA]</scope>
    <source>
        <strain evidence="5 6">DSM 22607</strain>
    </source>
</reference>
<keyword evidence="3" id="KW-0119">Carbohydrate metabolism</keyword>
<dbReference type="SUPFAM" id="SSF46785">
    <property type="entry name" value="Winged helix' DNA-binding domain"/>
    <property type="match status" value="1"/>
</dbReference>
<dbReference type="STRING" id="626937.HMPREF3293_01005"/>
<dbReference type="InterPro" id="IPR011991">
    <property type="entry name" value="ArsR-like_HTH"/>
</dbReference>
<feature type="domain" description="HTH marR-type" evidence="4">
    <location>
        <begin position="14"/>
        <end position="59"/>
    </location>
</feature>
<keyword evidence="6" id="KW-1185">Reference proteome</keyword>
<protein>
    <submittedName>
        <fullName evidence="5">ROK family protein</fullName>
    </submittedName>
</protein>
<name>A0A136Q6G6_9FIRM</name>
<keyword evidence="3" id="KW-0859">Xylose metabolism</keyword>
<proteinExistence type="inferred from homology"/>
<evidence type="ECO:0000259" key="4">
    <source>
        <dbReference type="Pfam" id="PF12802"/>
    </source>
</evidence>
<dbReference type="GO" id="GO:0042732">
    <property type="term" value="P:D-xylose metabolic process"/>
    <property type="evidence" value="ECO:0007669"/>
    <property type="project" value="UniProtKB-KW"/>
</dbReference>
<evidence type="ECO:0000256" key="2">
    <source>
        <dbReference type="ARBA" id="ARBA00006479"/>
    </source>
</evidence>
<evidence type="ECO:0000313" key="5">
    <source>
        <dbReference type="EMBL" id="KXK66268.1"/>
    </source>
</evidence>
<comment type="similarity">
    <text evidence="2">Belongs to the ROK (NagC/XylR) family.</text>
</comment>
<dbReference type="Gene3D" id="3.30.420.40">
    <property type="match status" value="2"/>
</dbReference>
<dbReference type="RefSeq" id="WP_082771058.1">
    <property type="nucleotide sequence ID" value="NZ_CABMOF010000003.1"/>
</dbReference>
<dbReference type="CDD" id="cd00090">
    <property type="entry name" value="HTH_ARSR"/>
    <property type="match status" value="1"/>
</dbReference>
<evidence type="ECO:0000256" key="1">
    <source>
        <dbReference type="ARBA" id="ARBA00002486"/>
    </source>
</evidence>
<sequence>MLNISNPELSEKDRNQLQILDELISGEKVSASDIVSKIGISAATISRVFRNLKEKELIKYLGKEKKEKGRSPELFSINDKYGYMIHYYMTATDIYGYLIDITGHPEGKSHTGYNPQGTLEELLEIIDRIRNELTSANGQRAGRLLAAGFSVPGVVNQKARMVHKIPDVYLLSDTRFFDYAERVLGVPVIVNNVSWLATVGEKTSVYPFVEDLAYITITESTGIGMGIVIGNKLVKGGRNYAGEVGQTYFDSRRTFEDYLNGKGQLESEASLQTLYHRIEEKLRGGGCGILGKMMEEENGRPLSPEILERAAVSGDEDVKEIMGQTLKAWAAILINIDLMINPELIVVGGRISTENQYILTSLNDMFSRLGMFRPDIRLSVHGENAQLIGGIQALKEYVFNHIIAKEVIG</sequence>
<evidence type="ECO:0000313" key="6">
    <source>
        <dbReference type="Proteomes" id="UP000070366"/>
    </source>
</evidence>
<dbReference type="InterPro" id="IPR036388">
    <property type="entry name" value="WH-like_DNA-bd_sf"/>
</dbReference>
<accession>A0A136Q6G6</accession>
<comment type="caution">
    <text evidence="5">The sequence shown here is derived from an EMBL/GenBank/DDBJ whole genome shotgun (WGS) entry which is preliminary data.</text>
</comment>
<dbReference type="Pfam" id="PF00480">
    <property type="entry name" value="ROK"/>
    <property type="match status" value="1"/>
</dbReference>
<dbReference type="InterPro" id="IPR000600">
    <property type="entry name" value="ROK"/>
</dbReference>
<evidence type="ECO:0000256" key="3">
    <source>
        <dbReference type="ARBA" id="ARBA00022629"/>
    </source>
</evidence>
<dbReference type="EMBL" id="LSZW01000047">
    <property type="protein sequence ID" value="KXK66268.1"/>
    <property type="molecule type" value="Genomic_DNA"/>
</dbReference>
<dbReference type="Pfam" id="PF12802">
    <property type="entry name" value="MarR_2"/>
    <property type="match status" value="1"/>
</dbReference>
<dbReference type="AlphaFoldDB" id="A0A136Q6G6"/>
<dbReference type="InterPro" id="IPR036390">
    <property type="entry name" value="WH_DNA-bd_sf"/>
</dbReference>
<gene>
    <name evidence="5" type="ORF">HMPREF3293_01005</name>
</gene>
<dbReference type="InterPro" id="IPR000835">
    <property type="entry name" value="HTH_MarR-typ"/>
</dbReference>
<dbReference type="InterPro" id="IPR043129">
    <property type="entry name" value="ATPase_NBD"/>
</dbReference>
<dbReference type="Proteomes" id="UP000070366">
    <property type="component" value="Unassembled WGS sequence"/>
</dbReference>
<dbReference type="PANTHER" id="PTHR18964:SF149">
    <property type="entry name" value="BIFUNCTIONAL UDP-N-ACETYLGLUCOSAMINE 2-EPIMERASE_N-ACETYLMANNOSAMINE KINASE"/>
    <property type="match status" value="1"/>
</dbReference>
<dbReference type="KEGG" id="cmiu:B1H56_01950"/>
<dbReference type="OrthoDB" id="9796533at2"/>
<dbReference type="SUPFAM" id="SSF53067">
    <property type="entry name" value="Actin-like ATPase domain"/>
    <property type="match status" value="1"/>
</dbReference>
<dbReference type="Gene3D" id="1.10.10.10">
    <property type="entry name" value="Winged helix-like DNA-binding domain superfamily/Winged helix DNA-binding domain"/>
    <property type="match status" value="1"/>
</dbReference>
<comment type="function">
    <text evidence="1">Transcriptional repressor of xylose-utilizing enzymes.</text>
</comment>
<dbReference type="PANTHER" id="PTHR18964">
    <property type="entry name" value="ROK (REPRESSOR, ORF, KINASE) FAMILY"/>
    <property type="match status" value="1"/>
</dbReference>
<organism evidence="5 6">
    <name type="scientific">Christensenella minuta</name>
    <dbReference type="NCBI Taxonomy" id="626937"/>
    <lineage>
        <taxon>Bacteria</taxon>
        <taxon>Bacillati</taxon>
        <taxon>Bacillota</taxon>
        <taxon>Clostridia</taxon>
        <taxon>Christensenellales</taxon>
        <taxon>Christensenellaceae</taxon>
        <taxon>Christensenella</taxon>
    </lineage>
</organism>